<sequence>MKVIIRVAFVLAFGLVLTACQPPLPGALESVEPEVITVQVTPAVEHWLPRVAACAQEIPDFGVYARVRPRADLAGEDSDLVLRLGERMEGDVFVAVMGSEEIVLVAGRDVPTAALSLESLQAIYAGEISDWADVPEARVNPGAGVAPIVPLAYPAEHEMTFLFRKAFLHDAAIPSAVQTFSTVGFLEELLALYPTGIGFLLQSQATEGMRIVPIDAETPIASKQYVLAVTSQAPEGRLKALLTCLQSAQ</sequence>
<gene>
    <name evidence="2" type="ORF">CFX1CAM_1771</name>
</gene>
<accession>A0A1Y6K5I1</accession>
<reference evidence="3" key="1">
    <citation type="submission" date="2017-05" db="EMBL/GenBank/DDBJ databases">
        <authorList>
            <person name="Kirkegaard R."/>
            <person name="Mcilroy J S."/>
        </authorList>
    </citation>
    <scope>NUCLEOTIDE SEQUENCE [LARGE SCALE GENOMIC DNA]</scope>
</reference>
<dbReference type="PROSITE" id="PS51257">
    <property type="entry name" value="PROKAR_LIPOPROTEIN"/>
    <property type="match status" value="1"/>
</dbReference>
<protein>
    <recommendedName>
        <fullName evidence="4">PBP domain-containing protein</fullName>
    </recommendedName>
</protein>
<dbReference type="Gene3D" id="3.40.190.10">
    <property type="entry name" value="Periplasmic binding protein-like II"/>
    <property type="match status" value="1"/>
</dbReference>
<dbReference type="RefSeq" id="WP_087862646.1">
    <property type="nucleotide sequence ID" value="NZ_LT859958.1"/>
</dbReference>
<evidence type="ECO:0000256" key="1">
    <source>
        <dbReference type="SAM" id="SignalP"/>
    </source>
</evidence>
<keyword evidence="3" id="KW-1185">Reference proteome</keyword>
<evidence type="ECO:0000313" key="2">
    <source>
        <dbReference type="EMBL" id="SMX54836.1"/>
    </source>
</evidence>
<dbReference type="EMBL" id="LT859958">
    <property type="protein sequence ID" value="SMX54836.1"/>
    <property type="molecule type" value="Genomic_DNA"/>
</dbReference>
<keyword evidence="1" id="KW-0732">Signal</keyword>
<feature type="signal peptide" evidence="1">
    <location>
        <begin position="1"/>
        <end position="19"/>
    </location>
</feature>
<dbReference type="SUPFAM" id="SSF53850">
    <property type="entry name" value="Periplasmic binding protein-like II"/>
    <property type="match status" value="1"/>
</dbReference>
<dbReference type="Proteomes" id="UP000195514">
    <property type="component" value="Chromosome I"/>
</dbReference>
<dbReference type="AlphaFoldDB" id="A0A1Y6K5I1"/>
<name>A0A1Y6K5I1_9CHLR</name>
<evidence type="ECO:0008006" key="4">
    <source>
        <dbReference type="Google" id="ProtNLM"/>
    </source>
</evidence>
<feature type="chain" id="PRO_5011989160" description="PBP domain-containing protein" evidence="1">
    <location>
        <begin position="20"/>
        <end position="249"/>
    </location>
</feature>
<evidence type="ECO:0000313" key="3">
    <source>
        <dbReference type="Proteomes" id="UP000195514"/>
    </source>
</evidence>
<dbReference type="KEGG" id="abat:CFX1CAM_1771"/>
<proteinExistence type="predicted"/>
<organism evidence="2 3">
    <name type="scientific">Candidatus Brevifilum fermentans</name>
    <dbReference type="NCBI Taxonomy" id="1986204"/>
    <lineage>
        <taxon>Bacteria</taxon>
        <taxon>Bacillati</taxon>
        <taxon>Chloroflexota</taxon>
        <taxon>Anaerolineae</taxon>
        <taxon>Anaerolineales</taxon>
        <taxon>Anaerolineaceae</taxon>
        <taxon>Candidatus Brevifilum</taxon>
    </lineage>
</organism>
<dbReference type="OrthoDB" id="9790048at2"/>